<proteinExistence type="predicted"/>
<dbReference type="EMBL" id="BAABHS010000003">
    <property type="protein sequence ID" value="GAA4950595.1"/>
    <property type="molecule type" value="Genomic_DNA"/>
</dbReference>
<protein>
    <submittedName>
        <fullName evidence="2">Uncharacterized protein</fullName>
    </submittedName>
</protein>
<comment type="caution">
    <text evidence="2">The sequence shown here is derived from an EMBL/GenBank/DDBJ whole genome shotgun (WGS) entry which is preliminary data.</text>
</comment>
<sequence>MAYAPAGWREAEADRVTRLTGWSTDRTTCRHSKRAAPAPIAWAGAASRQRKVRAASDAAATTRRFTWNRGRQRCGPQAGCVWLTD</sequence>
<reference evidence="3" key="1">
    <citation type="journal article" date="2019" name="Int. J. Syst. Evol. Microbiol.">
        <title>The Global Catalogue of Microorganisms (GCM) 10K type strain sequencing project: providing services to taxonomists for standard genome sequencing and annotation.</title>
        <authorList>
            <consortium name="The Broad Institute Genomics Platform"/>
            <consortium name="The Broad Institute Genome Sequencing Center for Infectious Disease"/>
            <person name="Wu L."/>
            <person name="Ma J."/>
        </authorList>
    </citation>
    <scope>NUCLEOTIDE SEQUENCE [LARGE SCALE GENOMIC DNA]</scope>
    <source>
        <strain evidence="3">JCM 17986</strain>
    </source>
</reference>
<dbReference type="Proteomes" id="UP001500466">
    <property type="component" value="Unassembled WGS sequence"/>
</dbReference>
<evidence type="ECO:0000313" key="3">
    <source>
        <dbReference type="Proteomes" id="UP001500466"/>
    </source>
</evidence>
<feature type="compositionally biased region" description="Low complexity" evidence="1">
    <location>
        <begin position="35"/>
        <end position="46"/>
    </location>
</feature>
<organism evidence="2 3">
    <name type="scientific">Yinghuangia aomiensis</name>
    <dbReference type="NCBI Taxonomy" id="676205"/>
    <lineage>
        <taxon>Bacteria</taxon>
        <taxon>Bacillati</taxon>
        <taxon>Actinomycetota</taxon>
        <taxon>Actinomycetes</taxon>
        <taxon>Kitasatosporales</taxon>
        <taxon>Streptomycetaceae</taxon>
        <taxon>Yinghuangia</taxon>
    </lineage>
</organism>
<feature type="region of interest" description="Disordered" evidence="1">
    <location>
        <begin position="28"/>
        <end position="57"/>
    </location>
</feature>
<evidence type="ECO:0000313" key="2">
    <source>
        <dbReference type="EMBL" id="GAA4950595.1"/>
    </source>
</evidence>
<gene>
    <name evidence="2" type="ORF">GCM10023205_09090</name>
</gene>
<accession>A0ABP9GUI6</accession>
<evidence type="ECO:0000256" key="1">
    <source>
        <dbReference type="SAM" id="MobiDB-lite"/>
    </source>
</evidence>
<name>A0ABP9GUI6_9ACTN</name>
<keyword evidence="3" id="KW-1185">Reference proteome</keyword>